<evidence type="ECO:0000313" key="5">
    <source>
        <dbReference type="Proteomes" id="UP000264800"/>
    </source>
</evidence>
<evidence type="ECO:0000313" key="4">
    <source>
        <dbReference type="Ensembl" id="ENSKMAP00000023372.1"/>
    </source>
</evidence>
<name>A0A3Q3GIE2_KRYMA</name>
<reference evidence="4" key="1">
    <citation type="submission" date="2025-08" db="UniProtKB">
        <authorList>
            <consortium name="Ensembl"/>
        </authorList>
    </citation>
    <scope>IDENTIFICATION</scope>
</reference>
<dbReference type="SMART" id="SM00210">
    <property type="entry name" value="TSPN"/>
    <property type="match status" value="1"/>
</dbReference>
<accession>A0A3Q3GIE2</accession>
<protein>
    <recommendedName>
        <fullName evidence="3">Thrombospondin-like N-terminal domain-containing protein</fullName>
    </recommendedName>
</protein>
<dbReference type="Gene3D" id="2.60.120.200">
    <property type="match status" value="1"/>
</dbReference>
<dbReference type="OMA" id="SWVENGH"/>
<sequence>MCSDSVQTWAFYPVDVLKVLAFQNYPEGVTKTSGFCANRRASPPDSAYRVSNQIQLSAPTSQLFPGGVFPEDFSILTTLRPRSGLQAFLLSVYNAQGVQQLGVEVGRSPVFLYEDQSGRPAPADYPLFQGLNLVDGKWHRVAISVEKKTVTIIVDCKTKLTKPLLRSDQVSISANGIVVFGTRILDDEVFQVNHRISFFSPSGLPQFLKYSPCSPPPPAAPSPPRGLVLLLSHEAVHSCPADALNPAHTYRHTCVCSRPSWVENGHLS</sequence>
<dbReference type="Proteomes" id="UP000264800">
    <property type="component" value="Unplaced"/>
</dbReference>
<dbReference type="InterPro" id="IPR013320">
    <property type="entry name" value="ConA-like_dom_sf"/>
</dbReference>
<evidence type="ECO:0000256" key="1">
    <source>
        <dbReference type="ARBA" id="ARBA00022729"/>
    </source>
</evidence>
<dbReference type="SUPFAM" id="SSF49899">
    <property type="entry name" value="Concanavalin A-like lectins/glucanases"/>
    <property type="match status" value="1"/>
</dbReference>
<keyword evidence="5" id="KW-1185">Reference proteome</keyword>
<keyword evidence="1" id="KW-0732">Signal</keyword>
<evidence type="ECO:0000259" key="3">
    <source>
        <dbReference type="SMART" id="SM00210"/>
    </source>
</evidence>
<dbReference type="InterPro" id="IPR048287">
    <property type="entry name" value="TSPN-like_N"/>
</dbReference>
<dbReference type="AlphaFoldDB" id="A0A3Q3GIE2"/>
<feature type="domain" description="Thrombospondin-like N-terminal" evidence="3">
    <location>
        <begin position="13"/>
        <end position="201"/>
    </location>
</feature>
<evidence type="ECO:0000256" key="2">
    <source>
        <dbReference type="ARBA" id="ARBA00022737"/>
    </source>
</evidence>
<proteinExistence type="predicted"/>
<dbReference type="GeneTree" id="ENSGT00940000154535"/>
<reference evidence="4" key="2">
    <citation type="submission" date="2025-09" db="UniProtKB">
        <authorList>
            <consortium name="Ensembl"/>
        </authorList>
    </citation>
    <scope>IDENTIFICATION</scope>
</reference>
<keyword evidence="2" id="KW-0677">Repeat</keyword>
<dbReference type="InterPro" id="IPR001791">
    <property type="entry name" value="Laminin_G"/>
</dbReference>
<dbReference type="Pfam" id="PF02210">
    <property type="entry name" value="Laminin_G_2"/>
    <property type="match status" value="1"/>
</dbReference>
<organism evidence="4 5">
    <name type="scientific">Kryptolebias marmoratus</name>
    <name type="common">Mangrove killifish</name>
    <name type="synonym">Rivulus marmoratus</name>
    <dbReference type="NCBI Taxonomy" id="37003"/>
    <lineage>
        <taxon>Eukaryota</taxon>
        <taxon>Metazoa</taxon>
        <taxon>Chordata</taxon>
        <taxon>Craniata</taxon>
        <taxon>Vertebrata</taxon>
        <taxon>Euteleostomi</taxon>
        <taxon>Actinopterygii</taxon>
        <taxon>Neopterygii</taxon>
        <taxon>Teleostei</taxon>
        <taxon>Neoteleostei</taxon>
        <taxon>Acanthomorphata</taxon>
        <taxon>Ovalentaria</taxon>
        <taxon>Atherinomorphae</taxon>
        <taxon>Cyprinodontiformes</taxon>
        <taxon>Rivulidae</taxon>
        <taxon>Kryptolebias</taxon>
    </lineage>
</organism>
<dbReference type="Ensembl" id="ENSKMAT00000023671.1">
    <property type="protein sequence ID" value="ENSKMAP00000023372.1"/>
    <property type="gene ID" value="ENSKMAG00000017346.1"/>
</dbReference>
<dbReference type="STRING" id="37003.ENSKMAP00000023372"/>